<evidence type="ECO:0000313" key="3">
    <source>
        <dbReference type="Proteomes" id="UP000533429"/>
    </source>
</evidence>
<organism evidence="2 3">
    <name type="scientific">Photobacterium damselae subsp. damselae</name>
    <name type="common">Listonella damsela</name>
    <dbReference type="NCBI Taxonomy" id="85581"/>
    <lineage>
        <taxon>Bacteria</taxon>
        <taxon>Pseudomonadati</taxon>
        <taxon>Pseudomonadota</taxon>
        <taxon>Gammaproteobacteria</taxon>
        <taxon>Vibrionales</taxon>
        <taxon>Vibrionaceae</taxon>
        <taxon>Photobacterium</taxon>
    </lineage>
</organism>
<accession>A0A850R032</accession>
<feature type="transmembrane region" description="Helical" evidence="1">
    <location>
        <begin position="256"/>
        <end position="276"/>
    </location>
</feature>
<evidence type="ECO:0000256" key="1">
    <source>
        <dbReference type="SAM" id="Phobius"/>
    </source>
</evidence>
<comment type="caution">
    <text evidence="2">The sequence shown here is derived from an EMBL/GenBank/DDBJ whole genome shotgun (WGS) entry which is preliminary data.</text>
</comment>
<dbReference type="AlphaFoldDB" id="A0A850R032"/>
<sequence length="328" mass="38090">MNNTINDAPVIEKTPYCPVCGSSNTTFADGDSNWSYKCLDCSSNDVEIECDKHPSLQYLRAEDQSELVMKFDSLCKALFDDFRNNRCINPVQLTKLKVFRVIYERMLEKVIDSRRCLNLTINTATFSLQSDSVYDVQYNAVFDYVYQGIIATLANDLEHEYLNPVTISEAKLFIVKYQDYFDYDLEVLLNDVINKRLNKNYKESGEVINLTEIRKQMSPEPVERLVDNEHIKNDSDRIDIATVEARFHKRIFIMCNFNPVVVFFFYFLSLILVQLTCAVVEKTFFGAPFHNVFDPLQFVAVLVLYIRTVKALSDYLLIQAEHFSIQHN</sequence>
<keyword evidence="1" id="KW-0812">Transmembrane</keyword>
<reference evidence="2 3" key="1">
    <citation type="submission" date="2020-06" db="EMBL/GenBank/DDBJ databases">
        <title>Photobacterium damselae subsp. damselae comparative genomics.</title>
        <authorList>
            <person name="Osorio C.R."/>
        </authorList>
    </citation>
    <scope>NUCLEOTIDE SEQUENCE [LARGE SCALE GENOMIC DNA]</scope>
    <source>
        <strain evidence="2 3">TW250/03</strain>
    </source>
</reference>
<evidence type="ECO:0000313" key="2">
    <source>
        <dbReference type="EMBL" id="NVP02200.1"/>
    </source>
</evidence>
<keyword evidence="1" id="KW-1133">Transmembrane helix</keyword>
<gene>
    <name evidence="2" type="ORF">HWA77_18465</name>
</gene>
<name>A0A850R032_PHODD</name>
<dbReference type="Proteomes" id="UP000533429">
    <property type="component" value="Unassembled WGS sequence"/>
</dbReference>
<proteinExistence type="predicted"/>
<dbReference type="EMBL" id="JABXOR010001167">
    <property type="protein sequence ID" value="NVP02200.1"/>
    <property type="molecule type" value="Genomic_DNA"/>
</dbReference>
<protein>
    <submittedName>
        <fullName evidence="2">Uncharacterized protein</fullName>
    </submittedName>
</protein>
<keyword evidence="1" id="KW-0472">Membrane</keyword>